<dbReference type="InterPro" id="IPR013164">
    <property type="entry name" value="Cadherin_N"/>
</dbReference>
<feature type="domain" description="Cadherin N-terminal" evidence="4">
    <location>
        <begin position="9"/>
        <end position="56"/>
    </location>
</feature>
<evidence type="ECO:0000313" key="5">
    <source>
        <dbReference type="EMBL" id="OWK11986.1"/>
    </source>
</evidence>
<dbReference type="EMBL" id="MKHE01000009">
    <property type="protein sequence ID" value="OWK11986.1"/>
    <property type="molecule type" value="Genomic_DNA"/>
</dbReference>
<keyword evidence="3" id="KW-0325">Glycoprotein</keyword>
<dbReference type="OrthoDB" id="6252479at2759"/>
<dbReference type="GO" id="GO:0005509">
    <property type="term" value="F:calcium ion binding"/>
    <property type="evidence" value="ECO:0007669"/>
    <property type="project" value="InterPro"/>
</dbReference>
<sequence>LRDRQWPDSFSVPEEAKHSTFVGRIAQDLELELAELGPCLFWVASKGHRELLKMNLHWDGSKPELEGTVQLLITVLDAPLFAQDVYTVYLLETIANGTLVITLNTCDADEGINGETAFSFGNDIPLDIKRNKKLQN</sequence>
<protein>
    <recommendedName>
        <fullName evidence="4">Cadherin N-terminal domain-containing protein</fullName>
    </recommendedName>
</protein>
<dbReference type="Proteomes" id="UP000242450">
    <property type="component" value="Chromosome 9"/>
</dbReference>
<dbReference type="PANTHER" id="PTHR24028">
    <property type="entry name" value="CADHERIN-87A"/>
    <property type="match status" value="1"/>
</dbReference>
<dbReference type="InterPro" id="IPR050174">
    <property type="entry name" value="Protocadherin/Cadherin-CA"/>
</dbReference>
<dbReference type="GO" id="GO:0005886">
    <property type="term" value="C:plasma membrane"/>
    <property type="evidence" value="ECO:0007669"/>
    <property type="project" value="TreeGrafter"/>
</dbReference>
<keyword evidence="6" id="KW-1185">Reference proteome</keyword>
<name>A0A212D1E0_CEREH</name>
<dbReference type="InterPro" id="IPR015919">
    <property type="entry name" value="Cadherin-like_sf"/>
</dbReference>
<feature type="non-terminal residue" evidence="5">
    <location>
        <position position="136"/>
    </location>
</feature>
<feature type="non-terminal residue" evidence="5">
    <location>
        <position position="1"/>
    </location>
</feature>
<accession>A0A212D1E0</accession>
<evidence type="ECO:0000256" key="2">
    <source>
        <dbReference type="ARBA" id="ARBA00023136"/>
    </source>
</evidence>
<dbReference type="AlphaFoldDB" id="A0A212D1E0"/>
<dbReference type="Gene3D" id="2.60.40.60">
    <property type="entry name" value="Cadherins"/>
    <property type="match status" value="2"/>
</dbReference>
<proteinExistence type="predicted"/>
<comment type="caution">
    <text evidence="5">The sequence shown here is derived from an EMBL/GenBank/DDBJ whole genome shotgun (WGS) entry which is preliminary data.</text>
</comment>
<evidence type="ECO:0000313" key="6">
    <source>
        <dbReference type="Proteomes" id="UP000242450"/>
    </source>
</evidence>
<keyword evidence="2" id="KW-0472">Membrane</keyword>
<dbReference type="Pfam" id="PF08266">
    <property type="entry name" value="Cadherin_2"/>
    <property type="match status" value="1"/>
</dbReference>
<comment type="subcellular location">
    <subcellularLocation>
        <location evidence="1">Membrane</location>
    </subcellularLocation>
</comment>
<dbReference type="PANTHER" id="PTHR24028:SF92">
    <property type="entry name" value="PROTOCADHERIN ALPHA-1"/>
    <property type="match status" value="1"/>
</dbReference>
<evidence type="ECO:0000256" key="3">
    <source>
        <dbReference type="ARBA" id="ARBA00023180"/>
    </source>
</evidence>
<evidence type="ECO:0000259" key="4">
    <source>
        <dbReference type="Pfam" id="PF08266"/>
    </source>
</evidence>
<reference evidence="5 6" key="1">
    <citation type="journal article" date="2018" name="Mol. Genet. Genomics">
        <title>The red deer Cervus elaphus genome CerEla1.0: sequencing, annotating, genes, and chromosomes.</title>
        <authorList>
            <person name="Bana N.A."/>
            <person name="Nyiri A."/>
            <person name="Nagy J."/>
            <person name="Frank K."/>
            <person name="Nagy T."/>
            <person name="Steger V."/>
            <person name="Schiller M."/>
            <person name="Lakatos P."/>
            <person name="Sugar L."/>
            <person name="Horn P."/>
            <person name="Barta E."/>
            <person name="Orosz L."/>
        </authorList>
    </citation>
    <scope>NUCLEOTIDE SEQUENCE [LARGE SCALE GENOMIC DNA]</scope>
    <source>
        <strain evidence="5">Hungarian</strain>
    </source>
</reference>
<gene>
    <name evidence="5" type="ORF">Celaphus_00003674</name>
</gene>
<dbReference type="GO" id="GO:0007155">
    <property type="term" value="P:cell adhesion"/>
    <property type="evidence" value="ECO:0007669"/>
    <property type="project" value="TreeGrafter"/>
</dbReference>
<evidence type="ECO:0000256" key="1">
    <source>
        <dbReference type="ARBA" id="ARBA00004370"/>
    </source>
</evidence>
<organism evidence="5 6">
    <name type="scientific">Cervus elaphus hippelaphus</name>
    <name type="common">European red deer</name>
    <dbReference type="NCBI Taxonomy" id="46360"/>
    <lineage>
        <taxon>Eukaryota</taxon>
        <taxon>Metazoa</taxon>
        <taxon>Chordata</taxon>
        <taxon>Craniata</taxon>
        <taxon>Vertebrata</taxon>
        <taxon>Euteleostomi</taxon>
        <taxon>Mammalia</taxon>
        <taxon>Eutheria</taxon>
        <taxon>Laurasiatheria</taxon>
        <taxon>Artiodactyla</taxon>
        <taxon>Ruminantia</taxon>
        <taxon>Pecora</taxon>
        <taxon>Cervidae</taxon>
        <taxon>Cervinae</taxon>
        <taxon>Cervus</taxon>
    </lineage>
</organism>
<dbReference type="SUPFAM" id="SSF49313">
    <property type="entry name" value="Cadherin-like"/>
    <property type="match status" value="1"/>
</dbReference>